<reference evidence="2" key="1">
    <citation type="journal article" date="2015" name="Nature">
        <title>Complex archaea that bridge the gap between prokaryotes and eukaryotes.</title>
        <authorList>
            <person name="Spang A."/>
            <person name="Saw J.H."/>
            <person name="Jorgensen S.L."/>
            <person name="Zaremba-Niedzwiedzka K."/>
            <person name="Martijn J."/>
            <person name="Lind A.E."/>
            <person name="van Eijk R."/>
            <person name="Schleper C."/>
            <person name="Guy L."/>
            <person name="Ettema T.J."/>
        </authorList>
    </citation>
    <scope>NUCLEOTIDE SEQUENCE</scope>
</reference>
<proteinExistence type="predicted"/>
<evidence type="ECO:0000256" key="1">
    <source>
        <dbReference type="SAM" id="MobiDB-lite"/>
    </source>
</evidence>
<feature type="compositionally biased region" description="Polar residues" evidence="1">
    <location>
        <begin position="29"/>
        <end position="41"/>
    </location>
</feature>
<sequence>MPSPLTSLITPPQRGRKQRGGQPGQPQQAGTVSQDALTATQPDLGKQIGKESTIGFLAEKMLGGLANKKKRQLGSRPQGLSTQSMNNWRI</sequence>
<feature type="compositionally biased region" description="Polar residues" evidence="1">
    <location>
        <begin position="1"/>
        <end position="10"/>
    </location>
</feature>
<protein>
    <submittedName>
        <fullName evidence="2">Uncharacterized protein</fullName>
    </submittedName>
</protein>
<name>A0A0F9AR17_9ZZZZ</name>
<dbReference type="EMBL" id="LAZR01053383">
    <property type="protein sequence ID" value="KKK80869.1"/>
    <property type="molecule type" value="Genomic_DNA"/>
</dbReference>
<evidence type="ECO:0000313" key="2">
    <source>
        <dbReference type="EMBL" id="KKK80869.1"/>
    </source>
</evidence>
<organism evidence="2">
    <name type="scientific">marine sediment metagenome</name>
    <dbReference type="NCBI Taxonomy" id="412755"/>
    <lineage>
        <taxon>unclassified sequences</taxon>
        <taxon>metagenomes</taxon>
        <taxon>ecological metagenomes</taxon>
    </lineage>
</organism>
<feature type="region of interest" description="Disordered" evidence="1">
    <location>
        <begin position="1"/>
        <end position="45"/>
    </location>
</feature>
<gene>
    <name evidence="2" type="ORF">LCGC14_2819200</name>
</gene>
<feature type="compositionally biased region" description="Polar residues" evidence="1">
    <location>
        <begin position="78"/>
        <end position="90"/>
    </location>
</feature>
<comment type="caution">
    <text evidence="2">The sequence shown here is derived from an EMBL/GenBank/DDBJ whole genome shotgun (WGS) entry which is preliminary data.</text>
</comment>
<feature type="region of interest" description="Disordered" evidence="1">
    <location>
        <begin position="67"/>
        <end position="90"/>
    </location>
</feature>
<accession>A0A0F9AR17</accession>
<dbReference type="AlphaFoldDB" id="A0A0F9AR17"/>